<feature type="compositionally biased region" description="Basic and acidic residues" evidence="2">
    <location>
        <begin position="9"/>
        <end position="29"/>
    </location>
</feature>
<evidence type="ECO:0000256" key="2">
    <source>
        <dbReference type="SAM" id="MobiDB-lite"/>
    </source>
</evidence>
<dbReference type="AlphaFoldDB" id="A0A9W8MNR6"/>
<organism evidence="5 6">
    <name type="scientific">Candolleomyces eurysporus</name>
    <dbReference type="NCBI Taxonomy" id="2828524"/>
    <lineage>
        <taxon>Eukaryota</taxon>
        <taxon>Fungi</taxon>
        <taxon>Dikarya</taxon>
        <taxon>Basidiomycota</taxon>
        <taxon>Agaricomycotina</taxon>
        <taxon>Agaricomycetes</taxon>
        <taxon>Agaricomycetidae</taxon>
        <taxon>Agaricales</taxon>
        <taxon>Agaricineae</taxon>
        <taxon>Psathyrellaceae</taxon>
        <taxon>Candolleomyces</taxon>
    </lineage>
</organism>
<dbReference type="OrthoDB" id="3027122at2759"/>
<feature type="transmembrane region" description="Helical" evidence="3">
    <location>
        <begin position="619"/>
        <end position="637"/>
    </location>
</feature>
<keyword evidence="6" id="KW-1185">Reference proteome</keyword>
<keyword evidence="1" id="KW-0677">Repeat</keyword>
<evidence type="ECO:0000256" key="1">
    <source>
        <dbReference type="ARBA" id="ARBA00022737"/>
    </source>
</evidence>
<feature type="region of interest" description="Disordered" evidence="2">
    <location>
        <begin position="147"/>
        <end position="179"/>
    </location>
</feature>
<feature type="compositionally biased region" description="Low complexity" evidence="2">
    <location>
        <begin position="30"/>
        <end position="44"/>
    </location>
</feature>
<feature type="domain" description="Nephrocystin 3-like N-terminal" evidence="4">
    <location>
        <begin position="398"/>
        <end position="552"/>
    </location>
</feature>
<keyword evidence="3" id="KW-0812">Transmembrane</keyword>
<sequence>MDPPKRPRRRDEAKELFKRPAKFLKERFGSRNPSPSRSRPTSHPNVAGDTGTSSKASHDVSTPDPLAEDTNRGDIQSHQDSIDTAIGRQLLPSQAIQATSSEAIPFLPAQSEDLARSREEGEPQLTTAHVDHPSQALGTTVVEADPFDLPIQSNSPAAATSHAANEPQESPPHIEHQPAGLGSKIYEGVKTTLRRIVDVSDVFPPLKSTAAGLLAICNTIDAYGENHEEFNALLKRVEVLSRIIDKSPLNIQPGVQDRFSGLSRTLEEKRKILQDKLDLNRSSIDRAFLTDQDKQAVLKLTQEIRFAIEIAMFDVTVENMTQTLQIVSGVDWLKEQMEIIEDNTGAMRNIEEAVRSLKRSNTFEKLGGVKGAEFSNARRGSGCTPGSRISLLAMLLVWAKDPRSPHLFWLSGLAGTGKTAVSKTFCSQLNNRGLLGASFFCTLSELDKKDVYLIIPTLARILAEERPQFGDALEKILESDKACRNPTEMDLNDQYVKLILQPAQRAFGADELIVLGVDALDECENKDAVRLFIVAILSQKPTIPLKFFLTSRPEISLRDSFGTSTHHGWLRLHDIEASIVKADILLYLNHQFKCIPRVYNHYQAKSNWPPPEIQTIADVSGALFIIAATMVGYIATYSGNSLKRFRNWPTLCKCPAFCIENLYSTVLAEAFKDLDKEEADMIHSCLSLLVTVQRPVSMKAVMMLLS</sequence>
<feature type="region of interest" description="Disordered" evidence="2">
    <location>
        <begin position="1"/>
        <end position="78"/>
    </location>
</feature>
<dbReference type="Proteomes" id="UP001140091">
    <property type="component" value="Unassembled WGS sequence"/>
</dbReference>
<dbReference type="Pfam" id="PF24883">
    <property type="entry name" value="NPHP3_N"/>
    <property type="match status" value="1"/>
</dbReference>
<dbReference type="PANTHER" id="PTHR10039">
    <property type="entry name" value="AMELOGENIN"/>
    <property type="match status" value="1"/>
</dbReference>
<evidence type="ECO:0000313" key="5">
    <source>
        <dbReference type="EMBL" id="KAJ2935214.1"/>
    </source>
</evidence>
<keyword evidence="3" id="KW-0472">Membrane</keyword>
<name>A0A9W8MNR6_9AGAR</name>
<feature type="compositionally biased region" description="Basic and acidic residues" evidence="2">
    <location>
        <begin position="69"/>
        <end position="78"/>
    </location>
</feature>
<dbReference type="PANTHER" id="PTHR10039:SF16">
    <property type="entry name" value="GPI INOSITOL-DEACYLASE"/>
    <property type="match status" value="1"/>
</dbReference>
<dbReference type="InterPro" id="IPR059179">
    <property type="entry name" value="MLKL-like_MCAfunc"/>
</dbReference>
<evidence type="ECO:0000313" key="6">
    <source>
        <dbReference type="Proteomes" id="UP001140091"/>
    </source>
</evidence>
<dbReference type="InterPro" id="IPR027417">
    <property type="entry name" value="P-loop_NTPase"/>
</dbReference>
<keyword evidence="3" id="KW-1133">Transmembrane helix</keyword>
<dbReference type="CDD" id="cd21037">
    <property type="entry name" value="MLKL_NTD"/>
    <property type="match status" value="1"/>
</dbReference>
<feature type="region of interest" description="Disordered" evidence="2">
    <location>
        <begin position="113"/>
        <end position="135"/>
    </location>
</feature>
<dbReference type="Gene3D" id="3.40.50.300">
    <property type="entry name" value="P-loop containing nucleotide triphosphate hydrolases"/>
    <property type="match status" value="1"/>
</dbReference>
<gene>
    <name evidence="5" type="ORF">H1R20_g1880</name>
</gene>
<accession>A0A9W8MNR6</accession>
<dbReference type="SUPFAM" id="SSF52540">
    <property type="entry name" value="P-loop containing nucleoside triphosphate hydrolases"/>
    <property type="match status" value="1"/>
</dbReference>
<protein>
    <recommendedName>
        <fullName evidence="4">Nephrocystin 3-like N-terminal domain-containing protein</fullName>
    </recommendedName>
</protein>
<dbReference type="InterPro" id="IPR056884">
    <property type="entry name" value="NPHP3-like_N"/>
</dbReference>
<feature type="non-terminal residue" evidence="5">
    <location>
        <position position="1"/>
    </location>
</feature>
<proteinExistence type="predicted"/>
<evidence type="ECO:0000256" key="3">
    <source>
        <dbReference type="SAM" id="Phobius"/>
    </source>
</evidence>
<reference evidence="5" key="1">
    <citation type="submission" date="2022-06" db="EMBL/GenBank/DDBJ databases">
        <title>Genome Sequence of Candolleomyces eurysporus.</title>
        <authorList>
            <person name="Buettner E."/>
        </authorList>
    </citation>
    <scope>NUCLEOTIDE SEQUENCE</scope>
    <source>
        <strain evidence="5">VTCC 930004</strain>
    </source>
</reference>
<comment type="caution">
    <text evidence="5">The sequence shown here is derived from an EMBL/GenBank/DDBJ whole genome shotgun (WGS) entry which is preliminary data.</text>
</comment>
<dbReference type="EMBL" id="JANBPK010000697">
    <property type="protein sequence ID" value="KAJ2935214.1"/>
    <property type="molecule type" value="Genomic_DNA"/>
</dbReference>
<evidence type="ECO:0000259" key="4">
    <source>
        <dbReference type="Pfam" id="PF24883"/>
    </source>
</evidence>